<accession>A0A3M0CM92</accession>
<comment type="caution">
    <text evidence="1">The sequence shown here is derived from an EMBL/GenBank/DDBJ whole genome shotgun (WGS) entry which is preliminary data.</text>
</comment>
<dbReference type="EMBL" id="REFR01000011">
    <property type="protein sequence ID" value="RMB08179.1"/>
    <property type="molecule type" value="Genomic_DNA"/>
</dbReference>
<reference evidence="1 2" key="1">
    <citation type="submission" date="2018-10" db="EMBL/GenBank/DDBJ databases">
        <title>Genomic Encyclopedia of Archaeal and Bacterial Type Strains, Phase II (KMG-II): from individual species to whole genera.</title>
        <authorList>
            <person name="Goeker M."/>
        </authorList>
    </citation>
    <scope>NUCLEOTIDE SEQUENCE [LARGE SCALE GENOMIC DNA]</scope>
    <source>
        <strain evidence="1 2">DSM 25217</strain>
    </source>
</reference>
<organism evidence="1 2">
    <name type="scientific">Eilatimonas milleporae</name>
    <dbReference type="NCBI Taxonomy" id="911205"/>
    <lineage>
        <taxon>Bacteria</taxon>
        <taxon>Pseudomonadati</taxon>
        <taxon>Pseudomonadota</taxon>
        <taxon>Alphaproteobacteria</taxon>
        <taxon>Kordiimonadales</taxon>
        <taxon>Kordiimonadaceae</taxon>
        <taxon>Eilatimonas</taxon>
    </lineage>
</organism>
<dbReference type="InParanoid" id="A0A3M0CM92"/>
<proteinExistence type="predicted"/>
<protein>
    <submittedName>
        <fullName evidence="1">Uncharacterized protein</fullName>
    </submittedName>
</protein>
<gene>
    <name evidence="1" type="ORF">BXY39_2275</name>
</gene>
<sequence>MSITKHVLCSLLVCGGAVSDRIRWASNLSGRKAATKAAHENARRTVRGLAGAHVQFNRIYIKNAVNPDRRQVFFFTVPSEPPPQRDPPMRRMRCRLYPEAP</sequence>
<evidence type="ECO:0000313" key="1">
    <source>
        <dbReference type="EMBL" id="RMB08179.1"/>
    </source>
</evidence>
<name>A0A3M0CM92_9PROT</name>
<dbReference type="Proteomes" id="UP000271227">
    <property type="component" value="Unassembled WGS sequence"/>
</dbReference>
<dbReference type="AlphaFoldDB" id="A0A3M0CM92"/>
<keyword evidence="2" id="KW-1185">Reference proteome</keyword>
<evidence type="ECO:0000313" key="2">
    <source>
        <dbReference type="Proteomes" id="UP000271227"/>
    </source>
</evidence>